<proteinExistence type="predicted"/>
<accession>A0ABN7T8P8</accession>
<name>A0ABN7T8P8_OIKDI</name>
<dbReference type="EMBL" id="OU015567">
    <property type="protein sequence ID" value="CAG5112510.1"/>
    <property type="molecule type" value="Genomic_DNA"/>
</dbReference>
<gene>
    <name evidence="2" type="ORF">OKIOD_LOCUS15485</name>
</gene>
<keyword evidence="3" id="KW-1185">Reference proteome</keyword>
<evidence type="ECO:0000313" key="3">
    <source>
        <dbReference type="Proteomes" id="UP001158576"/>
    </source>
</evidence>
<feature type="compositionally biased region" description="Basic and acidic residues" evidence="1">
    <location>
        <begin position="63"/>
        <end position="75"/>
    </location>
</feature>
<organism evidence="2 3">
    <name type="scientific">Oikopleura dioica</name>
    <name type="common">Tunicate</name>
    <dbReference type="NCBI Taxonomy" id="34765"/>
    <lineage>
        <taxon>Eukaryota</taxon>
        <taxon>Metazoa</taxon>
        <taxon>Chordata</taxon>
        <taxon>Tunicata</taxon>
        <taxon>Appendicularia</taxon>
        <taxon>Copelata</taxon>
        <taxon>Oikopleuridae</taxon>
        <taxon>Oikopleura</taxon>
    </lineage>
</organism>
<evidence type="ECO:0000313" key="2">
    <source>
        <dbReference type="EMBL" id="CAG5112510.1"/>
    </source>
</evidence>
<dbReference type="Proteomes" id="UP001158576">
    <property type="component" value="Chromosome 2"/>
</dbReference>
<sequence length="172" mass="19778">MSLEIKFQESTKKSDPRADQILTGFEENDDPILIPDDEPDPASLGLPVSFDSSKTSKITSKSLESRQRGPQDKNRRFNITGGKDCNRNFKCVLSMWQSRRIETHPKPAKFQTTLIDPSPQNRQYRCRLTLPTLDNYDKSYVHSLRWAAENFAGKDCLDHIVKKRILTSVYET</sequence>
<feature type="compositionally biased region" description="Low complexity" evidence="1">
    <location>
        <begin position="52"/>
        <end position="62"/>
    </location>
</feature>
<reference evidence="2 3" key="1">
    <citation type="submission" date="2021-04" db="EMBL/GenBank/DDBJ databases">
        <authorList>
            <person name="Bliznina A."/>
        </authorList>
    </citation>
    <scope>NUCLEOTIDE SEQUENCE [LARGE SCALE GENOMIC DNA]</scope>
</reference>
<feature type="region of interest" description="Disordered" evidence="1">
    <location>
        <begin position="25"/>
        <end position="79"/>
    </location>
</feature>
<evidence type="ECO:0000256" key="1">
    <source>
        <dbReference type="SAM" id="MobiDB-lite"/>
    </source>
</evidence>
<feature type="compositionally biased region" description="Acidic residues" evidence="1">
    <location>
        <begin position="26"/>
        <end position="40"/>
    </location>
</feature>
<protein>
    <submittedName>
        <fullName evidence="2">Oidioi.mRNA.OKI2018_I69.chr2.g6720.t1.cds</fullName>
    </submittedName>
</protein>